<sequence>MTLTCVAGLGVSGSAVARALAERGEPVVVVEETEGERQLAAAAELAAVGVRTLFGPPVLPEGVTRLVTTGWAPHHPLVAAALGSGVEVVGEVELAWRLRPEHAAPWLALTGTNGKTTVVRMLTSILLAAGRKALAVGNVGVPVVRAVAEPYDALAVELSSFQLHWSSTLAPHAAAILNIAPDHLDWHGSMEAYAAAKGRIYERAGTVIYNADDPEATRLAAPYPGAVGFTLRVPKRGEVGVVEDLLVDRAFVADPVEAAEELATLADVRPFAPHNVANALAAAALARSLGVPSEAVRQGLRDFVPDPHRLAHVDRVGEVDYIDDSKATNPHAAAAALSSYPSIVWIAGGQLKGADVDDLVRQAAPRLRGAVLLGADRARIAEALARHAPNVPVVDVPGQDTGVMDRVVTEAARLASPGDTVLLSPSGASLDMFPGYPARGEAFARAVRELRLRRERER</sequence>
<dbReference type="RefSeq" id="WP_055503080.1">
    <property type="nucleotide sequence ID" value="NZ_BBZG01000001.1"/>
</dbReference>
<dbReference type="STRING" id="46177.SAMN05660976_02124"/>
<evidence type="ECO:0000313" key="13">
    <source>
        <dbReference type="EMBL" id="SEL25351.1"/>
    </source>
</evidence>
<dbReference type="InterPro" id="IPR005762">
    <property type="entry name" value="MurD"/>
</dbReference>
<dbReference type="GO" id="GO:0051301">
    <property type="term" value="P:cell division"/>
    <property type="evidence" value="ECO:0007669"/>
    <property type="project" value="UniProtKB-KW"/>
</dbReference>
<dbReference type="AlphaFoldDB" id="A0A1H7NPK6"/>
<dbReference type="SUPFAM" id="SSF53244">
    <property type="entry name" value="MurD-like peptide ligases, peptide-binding domain"/>
    <property type="match status" value="1"/>
</dbReference>
<evidence type="ECO:0000256" key="5">
    <source>
        <dbReference type="ARBA" id="ARBA00022618"/>
    </source>
</evidence>
<feature type="domain" description="Mur ligase C-terminal" evidence="11">
    <location>
        <begin position="308"/>
        <end position="427"/>
    </location>
</feature>
<evidence type="ECO:0000313" key="14">
    <source>
        <dbReference type="Proteomes" id="UP000198953"/>
    </source>
</evidence>
<evidence type="ECO:0000256" key="9">
    <source>
        <dbReference type="HAMAP-Rule" id="MF_00639"/>
    </source>
</evidence>
<dbReference type="Pfam" id="PF02875">
    <property type="entry name" value="Mur_ligase_C"/>
    <property type="match status" value="1"/>
</dbReference>
<keyword evidence="3 9" id="KW-0963">Cytoplasm</keyword>
<dbReference type="UniPathway" id="UPA00219"/>
<comment type="pathway">
    <text evidence="2 9 10">Cell wall biogenesis; peptidoglycan biosynthesis.</text>
</comment>
<organism evidence="13 14">
    <name type="scientific">Nonomuraea pusilla</name>
    <dbReference type="NCBI Taxonomy" id="46177"/>
    <lineage>
        <taxon>Bacteria</taxon>
        <taxon>Bacillati</taxon>
        <taxon>Actinomycetota</taxon>
        <taxon>Actinomycetes</taxon>
        <taxon>Streptosporangiales</taxon>
        <taxon>Streptosporangiaceae</taxon>
        <taxon>Nonomuraea</taxon>
    </lineage>
</organism>
<evidence type="ECO:0000256" key="8">
    <source>
        <dbReference type="ARBA" id="ARBA00023306"/>
    </source>
</evidence>
<dbReference type="Gene3D" id="3.90.190.20">
    <property type="entry name" value="Mur ligase, C-terminal domain"/>
    <property type="match status" value="1"/>
</dbReference>
<dbReference type="GO" id="GO:0009252">
    <property type="term" value="P:peptidoglycan biosynthetic process"/>
    <property type="evidence" value="ECO:0007669"/>
    <property type="project" value="UniProtKB-UniRule"/>
</dbReference>
<keyword evidence="14" id="KW-1185">Reference proteome</keyword>
<dbReference type="GO" id="GO:0008360">
    <property type="term" value="P:regulation of cell shape"/>
    <property type="evidence" value="ECO:0007669"/>
    <property type="project" value="UniProtKB-KW"/>
</dbReference>
<keyword evidence="9 10" id="KW-0573">Peptidoglycan synthesis</keyword>
<evidence type="ECO:0000256" key="10">
    <source>
        <dbReference type="RuleBase" id="RU003664"/>
    </source>
</evidence>
<keyword evidence="4 9" id="KW-0436">Ligase</keyword>
<dbReference type="GO" id="GO:0008764">
    <property type="term" value="F:UDP-N-acetylmuramoylalanine-D-glutamate ligase activity"/>
    <property type="evidence" value="ECO:0007669"/>
    <property type="project" value="UniProtKB-UniRule"/>
</dbReference>
<evidence type="ECO:0000256" key="4">
    <source>
        <dbReference type="ARBA" id="ARBA00022598"/>
    </source>
</evidence>
<evidence type="ECO:0000256" key="2">
    <source>
        <dbReference type="ARBA" id="ARBA00004752"/>
    </source>
</evidence>
<dbReference type="GO" id="GO:0005524">
    <property type="term" value="F:ATP binding"/>
    <property type="evidence" value="ECO:0007669"/>
    <property type="project" value="UniProtKB-UniRule"/>
</dbReference>
<dbReference type="Gene3D" id="3.40.50.720">
    <property type="entry name" value="NAD(P)-binding Rossmann-like Domain"/>
    <property type="match status" value="1"/>
</dbReference>
<gene>
    <name evidence="9" type="primary">murD</name>
    <name evidence="13" type="ORF">SAMN05660976_02124</name>
</gene>
<keyword evidence="9 10" id="KW-0133">Cell shape</keyword>
<dbReference type="InterPro" id="IPR036565">
    <property type="entry name" value="Mur-like_cat_sf"/>
</dbReference>
<evidence type="ECO:0000259" key="12">
    <source>
        <dbReference type="Pfam" id="PF08245"/>
    </source>
</evidence>
<evidence type="ECO:0000256" key="1">
    <source>
        <dbReference type="ARBA" id="ARBA00004496"/>
    </source>
</evidence>
<dbReference type="GO" id="GO:0004326">
    <property type="term" value="F:tetrahydrofolylpolyglutamate synthase activity"/>
    <property type="evidence" value="ECO:0007669"/>
    <property type="project" value="InterPro"/>
</dbReference>
<evidence type="ECO:0000256" key="7">
    <source>
        <dbReference type="ARBA" id="ARBA00022840"/>
    </source>
</evidence>
<dbReference type="SUPFAM" id="SSF53623">
    <property type="entry name" value="MurD-like peptide ligases, catalytic domain"/>
    <property type="match status" value="1"/>
</dbReference>
<dbReference type="Gene3D" id="3.40.1190.10">
    <property type="entry name" value="Mur-like, catalytic domain"/>
    <property type="match status" value="1"/>
</dbReference>
<evidence type="ECO:0000259" key="11">
    <source>
        <dbReference type="Pfam" id="PF02875"/>
    </source>
</evidence>
<name>A0A1H7NPK6_9ACTN</name>
<dbReference type="EMBL" id="FOBF01000004">
    <property type="protein sequence ID" value="SEL25351.1"/>
    <property type="molecule type" value="Genomic_DNA"/>
</dbReference>
<dbReference type="SUPFAM" id="SSF51984">
    <property type="entry name" value="MurCD N-terminal domain"/>
    <property type="match status" value="1"/>
</dbReference>
<feature type="binding site" evidence="9">
    <location>
        <begin position="111"/>
        <end position="117"/>
    </location>
    <ligand>
        <name>ATP</name>
        <dbReference type="ChEBI" id="CHEBI:30616"/>
    </ligand>
</feature>
<keyword evidence="5 9" id="KW-0132">Cell division</keyword>
<dbReference type="Proteomes" id="UP000198953">
    <property type="component" value="Unassembled WGS sequence"/>
</dbReference>
<dbReference type="PANTHER" id="PTHR43692:SF1">
    <property type="entry name" value="UDP-N-ACETYLMURAMOYLALANINE--D-GLUTAMATE LIGASE"/>
    <property type="match status" value="1"/>
</dbReference>
<keyword evidence="9 10" id="KW-0961">Cell wall biogenesis/degradation</keyword>
<dbReference type="HAMAP" id="MF_00639">
    <property type="entry name" value="MurD"/>
    <property type="match status" value="1"/>
</dbReference>
<dbReference type="EC" id="6.3.2.9" evidence="9 10"/>
<evidence type="ECO:0000256" key="6">
    <source>
        <dbReference type="ARBA" id="ARBA00022741"/>
    </source>
</evidence>
<dbReference type="InterPro" id="IPR004101">
    <property type="entry name" value="Mur_ligase_C"/>
</dbReference>
<comment type="subcellular location">
    <subcellularLocation>
        <location evidence="1 9 10">Cytoplasm</location>
    </subcellularLocation>
</comment>
<dbReference type="PROSITE" id="PS01011">
    <property type="entry name" value="FOLYLPOLYGLU_SYNT_1"/>
    <property type="match status" value="1"/>
</dbReference>
<comment type="function">
    <text evidence="9 10">Cell wall formation. Catalyzes the addition of glutamate to the nucleotide precursor UDP-N-acetylmuramoyl-L-alanine (UMA).</text>
</comment>
<comment type="similarity">
    <text evidence="9">Belongs to the MurCDEF family.</text>
</comment>
<dbReference type="NCBIfam" id="TIGR01087">
    <property type="entry name" value="murD"/>
    <property type="match status" value="1"/>
</dbReference>
<dbReference type="InterPro" id="IPR036615">
    <property type="entry name" value="Mur_ligase_C_dom_sf"/>
</dbReference>
<evidence type="ECO:0000256" key="3">
    <source>
        <dbReference type="ARBA" id="ARBA00022490"/>
    </source>
</evidence>
<comment type="catalytic activity">
    <reaction evidence="9 10">
        <text>UDP-N-acetyl-alpha-D-muramoyl-L-alanine + D-glutamate + ATP = UDP-N-acetyl-alpha-D-muramoyl-L-alanyl-D-glutamate + ADP + phosphate + H(+)</text>
        <dbReference type="Rhea" id="RHEA:16429"/>
        <dbReference type="ChEBI" id="CHEBI:15378"/>
        <dbReference type="ChEBI" id="CHEBI:29986"/>
        <dbReference type="ChEBI" id="CHEBI:30616"/>
        <dbReference type="ChEBI" id="CHEBI:43474"/>
        <dbReference type="ChEBI" id="CHEBI:83898"/>
        <dbReference type="ChEBI" id="CHEBI:83900"/>
        <dbReference type="ChEBI" id="CHEBI:456216"/>
        <dbReference type="EC" id="6.3.2.9"/>
    </reaction>
</comment>
<keyword evidence="6 9" id="KW-0547">Nucleotide-binding</keyword>
<dbReference type="InterPro" id="IPR018109">
    <property type="entry name" value="Folylpolyglutamate_synth_CS"/>
</dbReference>
<reference evidence="13 14" key="1">
    <citation type="submission" date="2016-10" db="EMBL/GenBank/DDBJ databases">
        <authorList>
            <person name="de Groot N.N."/>
        </authorList>
    </citation>
    <scope>NUCLEOTIDE SEQUENCE [LARGE SCALE GENOMIC DNA]</scope>
    <source>
        <strain evidence="13 14">DSM 43357</strain>
    </source>
</reference>
<dbReference type="GO" id="GO:0005737">
    <property type="term" value="C:cytoplasm"/>
    <property type="evidence" value="ECO:0007669"/>
    <property type="project" value="UniProtKB-SubCell"/>
</dbReference>
<dbReference type="OrthoDB" id="9809796at2"/>
<keyword evidence="8 9" id="KW-0131">Cell cycle</keyword>
<proteinExistence type="inferred from homology"/>
<keyword evidence="7 9" id="KW-0067">ATP-binding</keyword>
<protein>
    <recommendedName>
        <fullName evidence="9 10">UDP-N-acetylmuramoylalanine--D-glutamate ligase</fullName>
        <ecNumber evidence="9 10">6.3.2.9</ecNumber>
    </recommendedName>
    <alternativeName>
        <fullName evidence="9">D-glutamic acid-adding enzyme</fullName>
    </alternativeName>
    <alternativeName>
        <fullName evidence="9">UDP-N-acetylmuramoyl-L-alanyl-D-glutamate synthetase</fullName>
    </alternativeName>
</protein>
<feature type="domain" description="Mur ligase central" evidence="12">
    <location>
        <begin position="110"/>
        <end position="286"/>
    </location>
</feature>
<dbReference type="Pfam" id="PF08245">
    <property type="entry name" value="Mur_ligase_M"/>
    <property type="match status" value="1"/>
</dbReference>
<dbReference type="PANTHER" id="PTHR43692">
    <property type="entry name" value="UDP-N-ACETYLMURAMOYLALANINE--D-GLUTAMATE LIGASE"/>
    <property type="match status" value="1"/>
</dbReference>
<dbReference type="GO" id="GO:0071555">
    <property type="term" value="P:cell wall organization"/>
    <property type="evidence" value="ECO:0007669"/>
    <property type="project" value="UniProtKB-KW"/>
</dbReference>
<dbReference type="InterPro" id="IPR013221">
    <property type="entry name" value="Mur_ligase_cen"/>
</dbReference>
<accession>A0A1H7NPK6</accession>